<dbReference type="Pfam" id="PF09965">
    <property type="entry name" value="DUF2199"/>
    <property type="match status" value="1"/>
</dbReference>
<dbReference type="InterPro" id="IPR018697">
    <property type="entry name" value="DUF2199"/>
</dbReference>
<gene>
    <name evidence="1" type="ORF">KIN_29180</name>
</gene>
<name>A0A6N6JIB0_9RHOB</name>
<evidence type="ECO:0008006" key="3">
    <source>
        <dbReference type="Google" id="ProtNLM"/>
    </source>
</evidence>
<keyword evidence="2" id="KW-1185">Reference proteome</keyword>
<evidence type="ECO:0000313" key="2">
    <source>
        <dbReference type="Proteomes" id="UP000436822"/>
    </source>
</evidence>
<reference evidence="1 2" key="1">
    <citation type="submission" date="2019-12" db="EMBL/GenBank/DDBJ databases">
        <title>Litoreibacter badius sp. nov., a novel bacteriochlorophyll a-containing bacterium in the genus Litoreibacter.</title>
        <authorList>
            <person name="Kanamuro M."/>
            <person name="Takabe Y."/>
            <person name="Mori K."/>
            <person name="Takaichi S."/>
            <person name="Hanada S."/>
        </authorList>
    </citation>
    <scope>NUCLEOTIDE SEQUENCE [LARGE SCALE GENOMIC DNA]</scope>
    <source>
        <strain evidence="1 2">K6</strain>
    </source>
</reference>
<accession>A0A6N6JIB0</accession>
<sequence length="194" mass="21967">MIGRLFGKKQFQYKCFECGKVHEGSPSFSLKYPTYYYDVPEAERAGRVRIGDYFCQIKPASDDTNGSSIQCIRAVLDIPIKGVNEPFTWGVWVTQSKESFEKYTETFGDDQSSLGSFGWLAVDMPFYNISDSGAPIEHLECDVDWGDKGRRPKISLWRNAHQLAVDQRTGISWRKATKIVNPTNSEFSGMHRGG</sequence>
<dbReference type="Proteomes" id="UP000436822">
    <property type="component" value="Unassembled WGS sequence"/>
</dbReference>
<protein>
    <recommendedName>
        <fullName evidence="3">DUF2199 domain-containing protein</fullName>
    </recommendedName>
</protein>
<evidence type="ECO:0000313" key="1">
    <source>
        <dbReference type="EMBL" id="GFE65844.1"/>
    </source>
</evidence>
<proteinExistence type="predicted"/>
<dbReference type="AlphaFoldDB" id="A0A6N6JIB0"/>
<comment type="caution">
    <text evidence="1">The sequence shown here is derived from an EMBL/GenBank/DDBJ whole genome shotgun (WGS) entry which is preliminary data.</text>
</comment>
<dbReference type="EMBL" id="BLJE01000003">
    <property type="protein sequence ID" value="GFE65844.1"/>
    <property type="molecule type" value="Genomic_DNA"/>
</dbReference>
<organism evidence="1 2">
    <name type="scientific">Litoreibacter roseus</name>
    <dbReference type="NCBI Taxonomy" id="2601869"/>
    <lineage>
        <taxon>Bacteria</taxon>
        <taxon>Pseudomonadati</taxon>
        <taxon>Pseudomonadota</taxon>
        <taxon>Alphaproteobacteria</taxon>
        <taxon>Rhodobacterales</taxon>
        <taxon>Roseobacteraceae</taxon>
        <taxon>Litoreibacter</taxon>
    </lineage>
</organism>